<keyword evidence="1" id="KW-0812">Transmembrane</keyword>
<comment type="caution">
    <text evidence="2">The sequence shown here is derived from an EMBL/GenBank/DDBJ whole genome shotgun (WGS) entry which is preliminary data.</text>
</comment>
<evidence type="ECO:0000256" key="1">
    <source>
        <dbReference type="SAM" id="Phobius"/>
    </source>
</evidence>
<reference evidence="2" key="1">
    <citation type="submission" date="2017-09" db="EMBL/GenBank/DDBJ databases">
        <title>Contemporary evolution of a Lepidopteran species, Heliothis virescens, in response to modern agricultural practices.</title>
        <authorList>
            <person name="Fritz M.L."/>
            <person name="Deyonke A.M."/>
            <person name="Papanicolaou A."/>
            <person name="Micinski S."/>
            <person name="Westbrook J."/>
            <person name="Gould F."/>
        </authorList>
    </citation>
    <scope>NUCLEOTIDE SEQUENCE [LARGE SCALE GENOMIC DNA]</scope>
    <source>
        <strain evidence="2">HvINT-</strain>
        <tissue evidence="2">Whole body</tissue>
    </source>
</reference>
<evidence type="ECO:0008006" key="3">
    <source>
        <dbReference type="Google" id="ProtNLM"/>
    </source>
</evidence>
<dbReference type="AlphaFoldDB" id="A0A2A4JU37"/>
<proteinExistence type="predicted"/>
<feature type="transmembrane region" description="Helical" evidence="1">
    <location>
        <begin position="92"/>
        <end position="114"/>
    </location>
</feature>
<feature type="transmembrane region" description="Helical" evidence="1">
    <location>
        <begin position="120"/>
        <end position="148"/>
    </location>
</feature>
<gene>
    <name evidence="2" type="ORF">B5V51_12442</name>
</gene>
<evidence type="ECO:0000313" key="2">
    <source>
        <dbReference type="EMBL" id="PCG74993.1"/>
    </source>
</evidence>
<organism evidence="2">
    <name type="scientific">Heliothis virescens</name>
    <name type="common">Tobacco budworm moth</name>
    <dbReference type="NCBI Taxonomy" id="7102"/>
    <lineage>
        <taxon>Eukaryota</taxon>
        <taxon>Metazoa</taxon>
        <taxon>Ecdysozoa</taxon>
        <taxon>Arthropoda</taxon>
        <taxon>Hexapoda</taxon>
        <taxon>Insecta</taxon>
        <taxon>Pterygota</taxon>
        <taxon>Neoptera</taxon>
        <taxon>Endopterygota</taxon>
        <taxon>Lepidoptera</taxon>
        <taxon>Glossata</taxon>
        <taxon>Ditrysia</taxon>
        <taxon>Noctuoidea</taxon>
        <taxon>Noctuidae</taxon>
        <taxon>Heliothinae</taxon>
        <taxon>Heliothis</taxon>
    </lineage>
</organism>
<sequence>MGYLAERCPVVQRACGLPLRAAAALVALAGSLGAAAYLFLYSAGGAALLARAASGAAPALRLAHGALGVLLLALHALLLAAAASESDALCDVYVWGMLVCAPAQLLAGLALAAAALLSGWLLFAGATFLVVLLSVLINIYFVIVVVNYRLTMP</sequence>
<feature type="transmembrane region" description="Helical" evidence="1">
    <location>
        <begin position="62"/>
        <end position="80"/>
    </location>
</feature>
<keyword evidence="1" id="KW-0472">Membrane</keyword>
<feature type="transmembrane region" description="Helical" evidence="1">
    <location>
        <begin position="21"/>
        <end position="42"/>
    </location>
</feature>
<dbReference type="EMBL" id="NWSH01000656">
    <property type="protein sequence ID" value="PCG74993.1"/>
    <property type="molecule type" value="Genomic_DNA"/>
</dbReference>
<name>A0A2A4JU37_HELVI</name>
<accession>A0A2A4JU37</accession>
<protein>
    <recommendedName>
        <fullName evidence="3">G-protein coupled receptors family 1 profile domain-containing protein</fullName>
    </recommendedName>
</protein>
<keyword evidence="1" id="KW-1133">Transmembrane helix</keyword>